<gene>
    <name evidence="1" type="ORF">C9386_13940</name>
</gene>
<comment type="caution">
    <text evidence="1">The sequence shown here is derived from an EMBL/GenBank/DDBJ whole genome shotgun (WGS) entry which is preliminary data.</text>
</comment>
<accession>A0AAE8F5L2</accession>
<sequence length="87" mass="9734">MEDACTHLQPLCAQARRAGCTVRQVSHTWSQARRVLEFAHPMPAALPKQSRADAAVVYHHAPAVPHWPGDEGFFCERCLVGLMFPLR</sequence>
<name>A0AAE8F5L2_XANVA</name>
<reference evidence="1 2" key="1">
    <citation type="submission" date="2018-03" db="EMBL/GenBank/DDBJ databases">
        <authorList>
            <person name="Wu G."/>
        </authorList>
    </citation>
    <scope>NUCLEOTIDE SEQUENCE [LARGE SCALE GENOMIC DNA]</scope>
    <source>
        <strain evidence="1 2">SAM-118</strain>
    </source>
</reference>
<dbReference type="AlphaFoldDB" id="A0AAE8F5L2"/>
<organism evidence="1 2">
    <name type="scientific">Xanthomonas vasicola pv. vasculorum</name>
    <dbReference type="NCBI Taxonomy" id="325776"/>
    <lineage>
        <taxon>Bacteria</taxon>
        <taxon>Pseudomonadati</taxon>
        <taxon>Pseudomonadota</taxon>
        <taxon>Gammaproteobacteria</taxon>
        <taxon>Lysobacterales</taxon>
        <taxon>Lysobacteraceae</taxon>
        <taxon>Xanthomonas</taxon>
    </lineage>
</organism>
<dbReference type="Proteomes" id="UP000284283">
    <property type="component" value="Unassembled WGS sequence"/>
</dbReference>
<evidence type="ECO:0000313" key="2">
    <source>
        <dbReference type="Proteomes" id="UP000284283"/>
    </source>
</evidence>
<protein>
    <submittedName>
        <fullName evidence="1">Uncharacterized protein</fullName>
    </submittedName>
</protein>
<evidence type="ECO:0000313" key="1">
    <source>
        <dbReference type="EMBL" id="RNL00710.1"/>
    </source>
</evidence>
<proteinExistence type="predicted"/>
<dbReference type="KEGG" id="xva:C7V42_09410"/>
<dbReference type="EMBL" id="PYTT01000113">
    <property type="protein sequence ID" value="RNL00710.1"/>
    <property type="molecule type" value="Genomic_DNA"/>
</dbReference>